<protein>
    <submittedName>
        <fullName evidence="2">Uncharacterized protein</fullName>
    </submittedName>
</protein>
<evidence type="ECO:0000313" key="1">
    <source>
        <dbReference type="EMBL" id="MDR7301828.1"/>
    </source>
</evidence>
<gene>
    <name evidence="1" type="ORF">JOF55_002009</name>
    <name evidence="2" type="ORF">JOF55_004977</name>
</gene>
<organism evidence="2 3">
    <name type="scientific">Haloactinomyces albus</name>
    <dbReference type="NCBI Taxonomy" id="1352928"/>
    <lineage>
        <taxon>Bacteria</taxon>
        <taxon>Bacillati</taxon>
        <taxon>Actinomycetota</taxon>
        <taxon>Actinomycetes</taxon>
        <taxon>Actinopolysporales</taxon>
        <taxon>Actinopolysporaceae</taxon>
        <taxon>Haloactinomyces</taxon>
    </lineage>
</organism>
<comment type="caution">
    <text evidence="2">The sequence shown here is derived from an EMBL/GenBank/DDBJ whole genome shotgun (WGS) entry which is preliminary data.</text>
</comment>
<proteinExistence type="predicted"/>
<name>A0AAE3ZJE6_9ACTN</name>
<evidence type="ECO:0000313" key="2">
    <source>
        <dbReference type="EMBL" id="MDR7304733.1"/>
    </source>
</evidence>
<dbReference type="EMBL" id="JAVDXW010000006">
    <property type="protein sequence ID" value="MDR7304733.1"/>
    <property type="molecule type" value="Genomic_DNA"/>
</dbReference>
<dbReference type="AlphaFoldDB" id="A0AAE3ZJE6"/>
<evidence type="ECO:0000313" key="3">
    <source>
        <dbReference type="Proteomes" id="UP001180845"/>
    </source>
</evidence>
<dbReference type="Proteomes" id="UP001180845">
    <property type="component" value="Unassembled WGS sequence"/>
</dbReference>
<reference evidence="2" key="1">
    <citation type="submission" date="2023-07" db="EMBL/GenBank/DDBJ databases">
        <title>Sequencing the genomes of 1000 actinobacteria strains.</title>
        <authorList>
            <person name="Klenk H.-P."/>
        </authorList>
    </citation>
    <scope>NUCLEOTIDE SEQUENCE</scope>
    <source>
        <strain evidence="2">DSM 45977</strain>
    </source>
</reference>
<sequence>MIEIVSCVVAVCDTCRSYFDEDGEGVQHFATVAGARAHLAEDGPEPKGDGLDYLRDTTTPGWQQLADGRLRCWRCETNRLCTEHGHDWTPWQACWCQGRCTIQLRSCQRCGNRQDRYDPATTTEGGERA</sequence>
<keyword evidence="3" id="KW-1185">Reference proteome</keyword>
<dbReference type="EMBL" id="JAVDXW010000001">
    <property type="protein sequence ID" value="MDR7301828.1"/>
    <property type="molecule type" value="Genomic_DNA"/>
</dbReference>
<accession>A0AAE3ZJE6</accession>
<dbReference type="RefSeq" id="WP_310272832.1">
    <property type="nucleotide sequence ID" value="NZ_JAVDXW010000001.1"/>
</dbReference>